<dbReference type="Pfam" id="PF13229">
    <property type="entry name" value="Beta_helix"/>
    <property type="match status" value="2"/>
</dbReference>
<dbReference type="InterPro" id="IPR022409">
    <property type="entry name" value="PKD/Chitinase_dom"/>
</dbReference>
<evidence type="ECO:0000313" key="5">
    <source>
        <dbReference type="EMBL" id="TAJ45826.1"/>
    </source>
</evidence>
<gene>
    <name evidence="5" type="ORF">CUJ86_03715</name>
</gene>
<dbReference type="NCBIfam" id="TIGR04213">
    <property type="entry name" value="PGF_pre_PGF"/>
    <property type="match status" value="1"/>
</dbReference>
<feature type="domain" description="PKD" evidence="4">
    <location>
        <begin position="1055"/>
        <end position="1138"/>
    </location>
</feature>
<dbReference type="InterPro" id="IPR051550">
    <property type="entry name" value="SCF-Subunits/Alg-Epimerases"/>
</dbReference>
<dbReference type="SUPFAM" id="SSF51126">
    <property type="entry name" value="Pectin lyase-like"/>
    <property type="match status" value="4"/>
</dbReference>
<dbReference type="InterPro" id="IPR039448">
    <property type="entry name" value="Beta_helix"/>
</dbReference>
<evidence type="ECO:0000259" key="4">
    <source>
        <dbReference type="PROSITE" id="PS50093"/>
    </source>
</evidence>
<dbReference type="OrthoDB" id="36243at2157"/>
<evidence type="ECO:0000256" key="2">
    <source>
        <dbReference type="ARBA" id="ARBA00022737"/>
    </source>
</evidence>
<dbReference type="Gene3D" id="2.160.20.10">
    <property type="entry name" value="Single-stranded right-handed beta-helix, Pectin lyase-like"/>
    <property type="match status" value="4"/>
</dbReference>
<dbReference type="FunFam" id="2.60.40.10:FF:000270">
    <property type="entry name" value="Cell surface protein"/>
    <property type="match status" value="1"/>
</dbReference>
<dbReference type="InterPro" id="IPR012334">
    <property type="entry name" value="Pectin_lyas_fold"/>
</dbReference>
<proteinExistence type="predicted"/>
<dbReference type="SUPFAM" id="SSF49299">
    <property type="entry name" value="PKD domain"/>
    <property type="match status" value="1"/>
</dbReference>
<dbReference type="PANTHER" id="PTHR22990">
    <property type="entry name" value="F-BOX ONLY PROTEIN"/>
    <property type="match status" value="1"/>
</dbReference>
<evidence type="ECO:0000256" key="1">
    <source>
        <dbReference type="ARBA" id="ARBA00004906"/>
    </source>
</evidence>
<name>A0A483CVV0_9EURY</name>
<protein>
    <recommendedName>
        <fullName evidence="4">PKD domain-containing protein</fullName>
    </recommendedName>
</protein>
<sequence>MRHGSEVLIGTLILLALCLAPAASGSAADGFNGTFIHVPADYPSIQAAIDAASDGDRIVVENGTYNEHLDVTASVMIAGVGMPVVNASGTGTAITVSADGVCLSGIAATASGSVWNSTVWDAGIRVLGDDALIENCSSIRNAGFGIYVSDVAGVSVVNATSLMNGRTGYYAIDALSPSLTGSLIAGGEASGVYISSCSGAFVQDNEISDNDGYGVAVRYSTGATVAANTVHANRNTGIETDKINDAVLEGNAVSDNGRFGIALWDAAGLLMQGNVMNGNAWNFDYAGDDPAPKNSIDTSNTVDGLPVVYLEGESGMTIDSSVNAGLVCCVGCDNMSVEGLTFQGDGYGVGLFSTRDSGIEGCTITDTYEGICLSNVSGTHIEGCSITSSGMNQWLLDIDGASNCSLVGNTLEGFGNSSMGLFGASGIAFTENTFRFTGSGDDPVYMYVIGLTNSSITENLLDFSGVDPYLGTFQNNEIYLNDITFPAPAALPASECSIEEIPAAHARALSMPDVSRPDAAATDVYSTSVEEVSTGNIWHSPDPVYYRYDGVLFRNLTGNHWNLYDGTDANDDGIGDSPYIIGIEEQDDYPLMTSFAAYTAPLTIYVPQDVPTIGEALTIAQDGDSIVVAAGTYNESVVINRSVTLSGEGMAVIASDVGVSLYADGAVFEGFTVTGNATETVGIDIAAADVVVRDTVVTGTWLGIGVAESGNLTLSNNTMANNTFNFAYVDTDPSPGNSIDTSNTVDGRPVVYLEGASDVEIGPDAGAVVCVGCTDVLVDGLALSDSYVGCAFFSCTDVAVINITAEACCYGVVALDSEGVLLDALSIDALDAGLMLSGCDGCTVADSVVSAGIGVEMAESTSLAVFGSTVAGYYGVFGFGVENCSLTGNTVSGEIFGGACIGMDNSSVTKNTFSGYLPLLASGTDTAVYLNSMLFPEPMEPEMMESVCQQTGVPAWSGSTRLDGYFQEQSPFFTGQAAFPRQEAVEDSGLLWNSPEERTYRYNGSVHTNFTGNYWSTYNGTDSNGDGIGDEGFEIVENLTDSYPLMERFEGYAAPLALFEAVPTTGAAPLTVRFTDTSANEPDTWSWAFGDGAVSAEEDPVHTYTQTGTYTVLLNVSNAYGADTITGTVTVTAASGGGGSSSSSSAGSASSLSAGTPAVIPFRSGTTPVSAVEITPAGSIPSVLVTADSVSLPSDVPVPSGEVYDCLQIQVYHATDDEIASGVIDFSVSKAWLDERNLSPEDIAVWRYHDGVWERLKVEVTGESGDAFTFRAETPGFSYFAITALPEKAPVVAEN</sequence>
<dbReference type="Gene3D" id="2.60.40.10">
    <property type="entry name" value="Immunoglobulins"/>
    <property type="match status" value="1"/>
</dbReference>
<keyword evidence="3" id="KW-0833">Ubl conjugation pathway</keyword>
<keyword evidence="2" id="KW-0677">Repeat</keyword>
<dbReference type="InterPro" id="IPR035986">
    <property type="entry name" value="PKD_dom_sf"/>
</dbReference>
<dbReference type="InterPro" id="IPR013783">
    <property type="entry name" value="Ig-like_fold"/>
</dbReference>
<feature type="non-terminal residue" evidence="5">
    <location>
        <position position="1295"/>
    </location>
</feature>
<dbReference type="RefSeq" id="WP_130646189.1">
    <property type="nucleotide sequence ID" value="NZ_PGCL01000001.1"/>
</dbReference>
<dbReference type="SMART" id="SM00710">
    <property type="entry name" value="PbH1"/>
    <property type="match status" value="14"/>
</dbReference>
<dbReference type="Proteomes" id="UP000292580">
    <property type="component" value="Unassembled WGS sequence"/>
</dbReference>
<dbReference type="InterPro" id="IPR022441">
    <property type="entry name" value="Para_beta_helix_rpt-2"/>
</dbReference>
<reference evidence="5 6" key="1">
    <citation type="submission" date="2017-11" db="EMBL/GenBank/DDBJ databases">
        <title>Isolation and Characterization of Methanofollis Species from Methane Seep Offshore SW Taiwan.</title>
        <authorList>
            <person name="Teng N.-H."/>
            <person name="Lai M.-C."/>
            <person name="Chen S.-C."/>
        </authorList>
    </citation>
    <scope>NUCLEOTIDE SEQUENCE [LARGE SCALE GENOMIC DNA]</scope>
    <source>
        <strain evidence="5 6">FWC-SCC2</strain>
    </source>
</reference>
<dbReference type="NCBIfam" id="TIGR03804">
    <property type="entry name" value="para_beta_helix"/>
    <property type="match status" value="1"/>
</dbReference>
<accession>A0A483CVV0</accession>
<comment type="caution">
    <text evidence="5">The sequence shown here is derived from an EMBL/GenBank/DDBJ whole genome shotgun (WGS) entry which is preliminary data.</text>
</comment>
<evidence type="ECO:0000313" key="6">
    <source>
        <dbReference type="Proteomes" id="UP000292580"/>
    </source>
</evidence>
<dbReference type="InterPro" id="IPR007742">
    <property type="entry name" value="NosD_dom"/>
</dbReference>
<dbReference type="SMART" id="SM00089">
    <property type="entry name" value="PKD"/>
    <property type="match status" value="1"/>
</dbReference>
<dbReference type="EMBL" id="PGCL01000001">
    <property type="protein sequence ID" value="TAJ45826.1"/>
    <property type="molecule type" value="Genomic_DNA"/>
</dbReference>
<dbReference type="InterPro" id="IPR011050">
    <property type="entry name" value="Pectin_lyase_fold/virulence"/>
</dbReference>
<comment type="pathway">
    <text evidence="1">Protein modification; protein ubiquitination.</text>
</comment>
<dbReference type="InterPro" id="IPR026453">
    <property type="entry name" value="PGF_pre_PGF"/>
</dbReference>
<keyword evidence="6" id="KW-1185">Reference proteome</keyword>
<dbReference type="InterPro" id="IPR000601">
    <property type="entry name" value="PKD_dom"/>
</dbReference>
<dbReference type="PANTHER" id="PTHR22990:SF15">
    <property type="entry name" value="F-BOX ONLY PROTEIN 10"/>
    <property type="match status" value="1"/>
</dbReference>
<dbReference type="PROSITE" id="PS50093">
    <property type="entry name" value="PKD"/>
    <property type="match status" value="1"/>
</dbReference>
<organism evidence="5 6">
    <name type="scientific">Methanofollis fontis</name>
    <dbReference type="NCBI Taxonomy" id="2052832"/>
    <lineage>
        <taxon>Archaea</taxon>
        <taxon>Methanobacteriati</taxon>
        <taxon>Methanobacteriota</taxon>
        <taxon>Stenosarchaea group</taxon>
        <taxon>Methanomicrobia</taxon>
        <taxon>Methanomicrobiales</taxon>
        <taxon>Methanomicrobiaceae</taxon>
        <taxon>Methanofollis</taxon>
    </lineage>
</organism>
<dbReference type="InterPro" id="IPR006626">
    <property type="entry name" value="PbH1"/>
</dbReference>
<evidence type="ECO:0000256" key="3">
    <source>
        <dbReference type="ARBA" id="ARBA00022786"/>
    </source>
</evidence>
<dbReference type="Pfam" id="PF05048">
    <property type="entry name" value="NosD"/>
    <property type="match status" value="1"/>
</dbReference>
<dbReference type="Pfam" id="PF18911">
    <property type="entry name" value="PKD_4"/>
    <property type="match status" value="1"/>
</dbReference>
<dbReference type="CDD" id="cd00146">
    <property type="entry name" value="PKD"/>
    <property type="match status" value="1"/>
</dbReference>